<dbReference type="Pfam" id="PF03351">
    <property type="entry name" value="DOMON"/>
    <property type="match status" value="3"/>
</dbReference>
<gene>
    <name evidence="4" type="ORF">P5673_000228</name>
</gene>
<reference evidence="4" key="1">
    <citation type="journal article" date="2023" name="G3 (Bethesda)">
        <title>Whole genome assembly and annotation of the endangered Caribbean coral Acropora cervicornis.</title>
        <authorList>
            <person name="Selwyn J.D."/>
            <person name="Vollmer S.V."/>
        </authorList>
    </citation>
    <scope>NUCLEOTIDE SEQUENCE</scope>
    <source>
        <strain evidence="4">K2</strain>
    </source>
</reference>
<dbReference type="EMBL" id="JARQWQ010000001">
    <property type="protein sequence ID" value="KAK2574100.1"/>
    <property type="molecule type" value="Genomic_DNA"/>
</dbReference>
<dbReference type="SMART" id="SM00664">
    <property type="entry name" value="DoH"/>
    <property type="match status" value="3"/>
</dbReference>
<accession>A0AAD9VHI3</accession>
<keyword evidence="2" id="KW-0732">Signal</keyword>
<feature type="domain" description="DOMON" evidence="3">
    <location>
        <begin position="32"/>
        <end position="151"/>
    </location>
</feature>
<name>A0AAD9VHI3_ACRCE</name>
<dbReference type="InterPro" id="IPR045266">
    <property type="entry name" value="DOH_DOMON"/>
</dbReference>
<dbReference type="PROSITE" id="PS50836">
    <property type="entry name" value="DOMON"/>
    <property type="match status" value="3"/>
</dbReference>
<dbReference type="GO" id="GO:0006589">
    <property type="term" value="P:octopamine biosynthetic process"/>
    <property type="evidence" value="ECO:0007669"/>
    <property type="project" value="TreeGrafter"/>
</dbReference>
<dbReference type="CDD" id="cd09631">
    <property type="entry name" value="DOMON_DOH"/>
    <property type="match status" value="3"/>
</dbReference>
<sequence>MAILRFSLLALLSVAFAEGSYIFSNQLSFLGGNFNVSYNFNESSDTFEFLVEVNATGWVGFGFAEKAPNNMTDYDVAVGGVFPNGSGYLKDYFTEGFRQPPPDTQQDWTLKNATEMNGITALKFCRERNTTDSKDVAVEPGMPIFLVWAYHATEDVTTKNNSMLGNASVESFQQHTAQGSQNVTLIPAAATTMTPMATTTTTTTASVMAVSMTTSAHTDVPISDTPALVATSTTIAAETSSSMKGKSTMVVMDPSTAFPMAPTTALASDEPALAATSTTIAAEMSSSMKSKSTMIVMDPSTAFPMAPTTALASDEPALAATSTTIAAETSPSMKGESTMIIMDPSTASPMAPTMAASYVAASAVSPPPTSTPTAVSNFISLDGGTYNVSWMFNSSMDTFHFVVKVRATGWIGFGLATRAPNGMMGYDVAVSGTNNGTKYLKDYFTSSFAAPPQDAQQDWMLSYFSEEQNVTTLKFYRKRDTNDTANDIAIQPGQSYYLIWAYHLSDTVTPGRFPKHSFSGSYQVGPLIPSIQPTTTASTASTASTESPTTPGTGESLSVMKDVCHRDDDGDDGNDGEDHINNDDGDEDGKDMMDGYDDDNDYDNDDDEANDGYNKSVYEGNNVYDDENVYHSDDDDNDKHDDDDITLPTQMPFPYAFDDNKFLALWRFDDQADKIHVHLRVKTTGWIGFGFAQKAPNDMRDYDVIVGGFSNGRGYLWDYKTIGRTVPTLDDSQDYTLLNVSEAGGYTQLIFERPRDTRDENDFAFTRGSEAFIIWSYSNTDIIDKTNFGKHSSKGWSSKKYILVADNQPIPTEAKATALYSSFAIALSIALFHVLL</sequence>
<reference evidence="4" key="2">
    <citation type="journal article" date="2023" name="Science">
        <title>Genomic signatures of disease resistance in endangered staghorn corals.</title>
        <authorList>
            <person name="Vollmer S.V."/>
            <person name="Selwyn J.D."/>
            <person name="Despard B.A."/>
            <person name="Roesel C.L."/>
        </authorList>
    </citation>
    <scope>NUCLEOTIDE SEQUENCE</scope>
    <source>
        <strain evidence="4">K2</strain>
    </source>
</reference>
<keyword evidence="4" id="KW-0560">Oxidoreductase</keyword>
<keyword evidence="4" id="KW-0503">Monooxygenase</keyword>
<dbReference type="GO" id="GO:0030667">
    <property type="term" value="C:secretory granule membrane"/>
    <property type="evidence" value="ECO:0007669"/>
    <property type="project" value="TreeGrafter"/>
</dbReference>
<dbReference type="GO" id="GO:0005615">
    <property type="term" value="C:extracellular space"/>
    <property type="evidence" value="ECO:0007669"/>
    <property type="project" value="TreeGrafter"/>
</dbReference>
<feature type="domain" description="DOMON" evidence="3">
    <location>
        <begin position="660"/>
        <end position="778"/>
    </location>
</feature>
<evidence type="ECO:0000256" key="2">
    <source>
        <dbReference type="SAM" id="SignalP"/>
    </source>
</evidence>
<dbReference type="GO" id="GO:0042420">
    <property type="term" value="P:dopamine catabolic process"/>
    <property type="evidence" value="ECO:0007669"/>
    <property type="project" value="TreeGrafter"/>
</dbReference>
<feature type="compositionally biased region" description="Basic and acidic residues" evidence="1">
    <location>
        <begin position="628"/>
        <end position="642"/>
    </location>
</feature>
<evidence type="ECO:0000259" key="3">
    <source>
        <dbReference type="PROSITE" id="PS50836"/>
    </source>
</evidence>
<dbReference type="GO" id="GO:0042421">
    <property type="term" value="P:norepinephrine biosynthetic process"/>
    <property type="evidence" value="ECO:0007669"/>
    <property type="project" value="TreeGrafter"/>
</dbReference>
<feature type="domain" description="DOMON" evidence="3">
    <location>
        <begin position="384"/>
        <end position="503"/>
    </location>
</feature>
<dbReference type="GO" id="GO:0004500">
    <property type="term" value="F:dopamine beta-monooxygenase activity"/>
    <property type="evidence" value="ECO:0007669"/>
    <property type="project" value="InterPro"/>
</dbReference>
<dbReference type="InterPro" id="IPR000945">
    <property type="entry name" value="DBH-like"/>
</dbReference>
<organism evidence="4 5">
    <name type="scientific">Acropora cervicornis</name>
    <name type="common">Staghorn coral</name>
    <dbReference type="NCBI Taxonomy" id="6130"/>
    <lineage>
        <taxon>Eukaryota</taxon>
        <taxon>Metazoa</taxon>
        <taxon>Cnidaria</taxon>
        <taxon>Anthozoa</taxon>
        <taxon>Hexacorallia</taxon>
        <taxon>Scleractinia</taxon>
        <taxon>Astrocoeniina</taxon>
        <taxon>Acroporidae</taxon>
        <taxon>Acropora</taxon>
    </lineage>
</organism>
<comment type="caution">
    <text evidence="4">The sequence shown here is derived from an EMBL/GenBank/DDBJ whole genome shotgun (WGS) entry which is preliminary data.</text>
</comment>
<proteinExistence type="predicted"/>
<dbReference type="SUPFAM" id="SSF49344">
    <property type="entry name" value="CBD9-like"/>
    <property type="match status" value="3"/>
</dbReference>
<feature type="compositionally biased region" description="Acidic residues" evidence="1">
    <location>
        <begin position="583"/>
        <end position="610"/>
    </location>
</feature>
<dbReference type="PANTHER" id="PTHR10157:SF23">
    <property type="entry name" value="MOXD1 HOMOLOG 1"/>
    <property type="match status" value="1"/>
</dbReference>
<dbReference type="InterPro" id="IPR005018">
    <property type="entry name" value="DOMON_domain"/>
</dbReference>
<feature type="signal peptide" evidence="2">
    <location>
        <begin position="1"/>
        <end position="19"/>
    </location>
</feature>
<dbReference type="AlphaFoldDB" id="A0AAD9VHI3"/>
<keyword evidence="5" id="KW-1185">Reference proteome</keyword>
<protein>
    <submittedName>
        <fullName evidence="4">DBH-like monooxygenase protein 2-like protein</fullName>
    </submittedName>
</protein>
<dbReference type="PANTHER" id="PTHR10157">
    <property type="entry name" value="DOPAMINE BETA HYDROXYLASE RELATED"/>
    <property type="match status" value="1"/>
</dbReference>
<evidence type="ECO:0000256" key="1">
    <source>
        <dbReference type="SAM" id="MobiDB-lite"/>
    </source>
</evidence>
<feature type="chain" id="PRO_5042060193" evidence="2">
    <location>
        <begin position="20"/>
        <end position="836"/>
    </location>
</feature>
<feature type="compositionally biased region" description="Low complexity" evidence="1">
    <location>
        <begin position="533"/>
        <end position="556"/>
    </location>
</feature>
<feature type="region of interest" description="Disordered" evidence="1">
    <location>
        <begin position="529"/>
        <end position="647"/>
    </location>
</feature>
<dbReference type="Proteomes" id="UP001249851">
    <property type="component" value="Unassembled WGS sequence"/>
</dbReference>
<evidence type="ECO:0000313" key="4">
    <source>
        <dbReference type="EMBL" id="KAK2574100.1"/>
    </source>
</evidence>
<evidence type="ECO:0000313" key="5">
    <source>
        <dbReference type="Proteomes" id="UP001249851"/>
    </source>
</evidence>